<organism evidence="1 2">
    <name type="scientific">Durusdinium trenchii</name>
    <dbReference type="NCBI Taxonomy" id="1381693"/>
    <lineage>
        <taxon>Eukaryota</taxon>
        <taxon>Sar</taxon>
        <taxon>Alveolata</taxon>
        <taxon>Dinophyceae</taxon>
        <taxon>Suessiales</taxon>
        <taxon>Symbiodiniaceae</taxon>
        <taxon>Durusdinium</taxon>
    </lineage>
</organism>
<evidence type="ECO:0000313" key="1">
    <source>
        <dbReference type="EMBL" id="CAK8999337.1"/>
    </source>
</evidence>
<proteinExistence type="predicted"/>
<accession>A0ABP0ICV5</accession>
<dbReference type="Proteomes" id="UP001642484">
    <property type="component" value="Unassembled WGS sequence"/>
</dbReference>
<gene>
    <name evidence="1" type="ORF">CCMP2556_LOCUS5623</name>
</gene>
<protein>
    <submittedName>
        <fullName evidence="1">Uncharacterized protein</fullName>
    </submittedName>
</protein>
<comment type="caution">
    <text evidence="1">The sequence shown here is derived from an EMBL/GenBank/DDBJ whole genome shotgun (WGS) entry which is preliminary data.</text>
</comment>
<dbReference type="EMBL" id="CAXAMN010002359">
    <property type="protein sequence ID" value="CAK8999337.1"/>
    <property type="molecule type" value="Genomic_DNA"/>
</dbReference>
<keyword evidence="2" id="KW-1185">Reference proteome</keyword>
<sequence>MSFDPKVMAICAGALGFLYIMAVEPLNPKTKRQEGYNPEPYAFQWKAKFDEWMGWKPQTKL</sequence>
<reference evidence="1 2" key="1">
    <citation type="submission" date="2024-02" db="EMBL/GenBank/DDBJ databases">
        <authorList>
            <person name="Chen Y."/>
            <person name="Shah S."/>
            <person name="Dougan E. K."/>
            <person name="Thang M."/>
            <person name="Chan C."/>
        </authorList>
    </citation>
    <scope>NUCLEOTIDE SEQUENCE [LARGE SCALE GENOMIC DNA]</scope>
</reference>
<evidence type="ECO:0000313" key="2">
    <source>
        <dbReference type="Proteomes" id="UP001642484"/>
    </source>
</evidence>
<name>A0ABP0ICV5_9DINO</name>